<sequence>MIRDFLWRDTPDKHTVHHVNWNSVCCPKEEGGLGIKRISDWNSAAAGSDPWIGGDGLRAHMGERLSLLFGPTKDTKVCKLINLGAWSKPRRWPATFDPLWTEIAEIEIGGQDIDELIWSPSKFGNLDMKEAWKEVRSRGGIAEWSD</sequence>
<proteinExistence type="predicted"/>
<reference evidence="1" key="1">
    <citation type="journal article" date="2023" name="Nat. Commun.">
        <title>Diploid and tetraploid genomes of Acorus and the evolution of monocots.</title>
        <authorList>
            <person name="Ma L."/>
            <person name="Liu K.W."/>
            <person name="Li Z."/>
            <person name="Hsiao Y.Y."/>
            <person name="Qi Y."/>
            <person name="Fu T."/>
            <person name="Tang G.D."/>
            <person name="Zhang D."/>
            <person name="Sun W.H."/>
            <person name="Liu D.K."/>
            <person name="Li Y."/>
            <person name="Chen G.Z."/>
            <person name="Liu X.D."/>
            <person name="Liao X.Y."/>
            <person name="Jiang Y.T."/>
            <person name="Yu X."/>
            <person name="Hao Y."/>
            <person name="Huang J."/>
            <person name="Zhao X.W."/>
            <person name="Ke S."/>
            <person name="Chen Y.Y."/>
            <person name="Wu W.L."/>
            <person name="Hsu J.L."/>
            <person name="Lin Y.F."/>
            <person name="Huang M.D."/>
            <person name="Li C.Y."/>
            <person name="Huang L."/>
            <person name="Wang Z.W."/>
            <person name="Zhao X."/>
            <person name="Zhong W.Y."/>
            <person name="Peng D.H."/>
            <person name="Ahmad S."/>
            <person name="Lan S."/>
            <person name="Zhang J.S."/>
            <person name="Tsai W.C."/>
            <person name="Van de Peer Y."/>
            <person name="Liu Z.J."/>
        </authorList>
    </citation>
    <scope>NUCLEOTIDE SEQUENCE</scope>
    <source>
        <strain evidence="1">CP</strain>
    </source>
</reference>
<evidence type="ECO:0000313" key="2">
    <source>
        <dbReference type="Proteomes" id="UP001180020"/>
    </source>
</evidence>
<name>A0AAV9EJC3_ACOCL</name>
<accession>A0AAV9EJC3</accession>
<reference evidence="1" key="2">
    <citation type="submission" date="2023-06" db="EMBL/GenBank/DDBJ databases">
        <authorList>
            <person name="Ma L."/>
            <person name="Liu K.-W."/>
            <person name="Li Z."/>
            <person name="Hsiao Y.-Y."/>
            <person name="Qi Y."/>
            <person name="Fu T."/>
            <person name="Tang G."/>
            <person name="Zhang D."/>
            <person name="Sun W.-H."/>
            <person name="Liu D.-K."/>
            <person name="Li Y."/>
            <person name="Chen G.-Z."/>
            <person name="Liu X.-D."/>
            <person name="Liao X.-Y."/>
            <person name="Jiang Y.-T."/>
            <person name="Yu X."/>
            <person name="Hao Y."/>
            <person name="Huang J."/>
            <person name="Zhao X.-W."/>
            <person name="Ke S."/>
            <person name="Chen Y.-Y."/>
            <person name="Wu W.-L."/>
            <person name="Hsu J.-L."/>
            <person name="Lin Y.-F."/>
            <person name="Huang M.-D."/>
            <person name="Li C.-Y."/>
            <person name="Huang L."/>
            <person name="Wang Z.-W."/>
            <person name="Zhao X."/>
            <person name="Zhong W.-Y."/>
            <person name="Peng D.-H."/>
            <person name="Ahmad S."/>
            <person name="Lan S."/>
            <person name="Zhang J.-S."/>
            <person name="Tsai W.-C."/>
            <person name="Van De Peer Y."/>
            <person name="Liu Z.-J."/>
        </authorList>
    </citation>
    <scope>NUCLEOTIDE SEQUENCE</scope>
    <source>
        <strain evidence="1">CP</strain>
        <tissue evidence="1">Leaves</tissue>
    </source>
</reference>
<gene>
    <name evidence="1" type="ORF">QJS10_CPA06g01116</name>
</gene>
<protein>
    <submittedName>
        <fullName evidence="1">Uncharacterized protein</fullName>
    </submittedName>
</protein>
<dbReference type="AlphaFoldDB" id="A0AAV9EJC3"/>
<comment type="caution">
    <text evidence="1">The sequence shown here is derived from an EMBL/GenBank/DDBJ whole genome shotgun (WGS) entry which is preliminary data.</text>
</comment>
<organism evidence="1 2">
    <name type="scientific">Acorus calamus</name>
    <name type="common">Sweet flag</name>
    <dbReference type="NCBI Taxonomy" id="4465"/>
    <lineage>
        <taxon>Eukaryota</taxon>
        <taxon>Viridiplantae</taxon>
        <taxon>Streptophyta</taxon>
        <taxon>Embryophyta</taxon>
        <taxon>Tracheophyta</taxon>
        <taxon>Spermatophyta</taxon>
        <taxon>Magnoliopsida</taxon>
        <taxon>Liliopsida</taxon>
        <taxon>Acoraceae</taxon>
        <taxon>Acorus</taxon>
    </lineage>
</organism>
<dbReference type="EMBL" id="JAUJYO010000006">
    <property type="protein sequence ID" value="KAK1313059.1"/>
    <property type="molecule type" value="Genomic_DNA"/>
</dbReference>
<keyword evidence="2" id="KW-1185">Reference proteome</keyword>
<dbReference type="Proteomes" id="UP001180020">
    <property type="component" value="Unassembled WGS sequence"/>
</dbReference>
<evidence type="ECO:0000313" key="1">
    <source>
        <dbReference type="EMBL" id="KAK1313059.1"/>
    </source>
</evidence>